<organism evidence="9 10">
    <name type="scientific">Saccharothrix syringae</name>
    <name type="common">Nocardiopsis syringae</name>
    <dbReference type="NCBI Taxonomy" id="103733"/>
    <lineage>
        <taxon>Bacteria</taxon>
        <taxon>Bacillati</taxon>
        <taxon>Actinomycetota</taxon>
        <taxon>Actinomycetes</taxon>
        <taxon>Pseudonocardiales</taxon>
        <taxon>Pseudonocardiaceae</taxon>
        <taxon>Saccharothrix</taxon>
    </lineage>
</organism>
<keyword evidence="3" id="KW-1003">Cell membrane</keyword>
<evidence type="ECO:0000256" key="3">
    <source>
        <dbReference type="ARBA" id="ARBA00022475"/>
    </source>
</evidence>
<proteinExistence type="inferred from homology"/>
<gene>
    <name evidence="9" type="ORF">EKG83_33310</name>
</gene>
<dbReference type="KEGG" id="ssyi:EKG83_33310"/>
<keyword evidence="4 8" id="KW-0812">Transmembrane</keyword>
<sequence length="327" mass="33974">MARRDGSVVPDADFRSYYDRPVLQRPAWEWPVPAYLFAGGVSAGSTLLAVGADLTDRPALRRAGRLGALVSLGAGLGFLVADLGRPERFLHMLRVAKPTSPMSVGTWFLVAYGPGVGAAAAAEVLPARWWAGRLLRRVARPAGLSAAVFAPAVASYTAVLLSQTAVPAWHEAHPHLPFVFTGSAAAASGGLGMVCAPVAQAGPARAFAVLGGVAELAASRVMESRLGLVREAYATGRAHRLRRWSELLTAGGVLGAALGGRSRAVAVLSGVALLVGSALQRFGVFEAGVASTEDPKYVVVPQRERASRDDARVVREATGTAVDPARG</sequence>
<dbReference type="InterPro" id="IPR005614">
    <property type="entry name" value="NrfD-like"/>
</dbReference>
<evidence type="ECO:0000256" key="7">
    <source>
        <dbReference type="SAM" id="MobiDB-lite"/>
    </source>
</evidence>
<feature type="transmembrane region" description="Helical" evidence="8">
    <location>
        <begin position="178"/>
        <end position="199"/>
    </location>
</feature>
<comment type="similarity">
    <text evidence="2">Belongs to the NrfD family.</text>
</comment>
<dbReference type="PANTHER" id="PTHR34856:SF2">
    <property type="entry name" value="PROTEIN NRFD"/>
    <property type="match status" value="1"/>
</dbReference>
<keyword evidence="6 8" id="KW-0472">Membrane</keyword>
<feature type="transmembrane region" description="Helical" evidence="8">
    <location>
        <begin position="146"/>
        <end position="166"/>
    </location>
</feature>
<keyword evidence="5 8" id="KW-1133">Transmembrane helix</keyword>
<dbReference type="GO" id="GO:0005886">
    <property type="term" value="C:plasma membrane"/>
    <property type="evidence" value="ECO:0007669"/>
    <property type="project" value="UniProtKB-SubCell"/>
</dbReference>
<evidence type="ECO:0000256" key="4">
    <source>
        <dbReference type="ARBA" id="ARBA00022692"/>
    </source>
</evidence>
<dbReference type="Pfam" id="PF03916">
    <property type="entry name" value="NrfD"/>
    <property type="match status" value="1"/>
</dbReference>
<dbReference type="OrthoDB" id="112837at2"/>
<evidence type="ECO:0000313" key="10">
    <source>
        <dbReference type="Proteomes" id="UP000325787"/>
    </source>
</evidence>
<evidence type="ECO:0000256" key="5">
    <source>
        <dbReference type="ARBA" id="ARBA00022989"/>
    </source>
</evidence>
<dbReference type="Gene3D" id="1.20.1630.10">
    <property type="entry name" value="Formate dehydrogenase/DMSO reductase domain"/>
    <property type="match status" value="1"/>
</dbReference>
<feature type="transmembrane region" description="Helical" evidence="8">
    <location>
        <begin position="104"/>
        <end position="125"/>
    </location>
</feature>
<comment type="subcellular location">
    <subcellularLocation>
        <location evidence="1">Cell membrane</location>
        <topology evidence="1">Multi-pass membrane protein</topology>
    </subcellularLocation>
</comment>
<evidence type="ECO:0000256" key="1">
    <source>
        <dbReference type="ARBA" id="ARBA00004651"/>
    </source>
</evidence>
<dbReference type="AlphaFoldDB" id="A0A5Q0H5Y9"/>
<evidence type="ECO:0000256" key="2">
    <source>
        <dbReference type="ARBA" id="ARBA00008929"/>
    </source>
</evidence>
<dbReference type="Proteomes" id="UP000325787">
    <property type="component" value="Chromosome"/>
</dbReference>
<dbReference type="InterPro" id="IPR052049">
    <property type="entry name" value="Electron_transfer_protein"/>
</dbReference>
<feature type="transmembrane region" description="Helical" evidence="8">
    <location>
        <begin position="34"/>
        <end position="54"/>
    </location>
</feature>
<dbReference type="RefSeq" id="WP_051766803.1">
    <property type="nucleotide sequence ID" value="NZ_CP034550.1"/>
</dbReference>
<dbReference type="EMBL" id="CP034550">
    <property type="protein sequence ID" value="QFZ21626.1"/>
    <property type="molecule type" value="Genomic_DNA"/>
</dbReference>
<feature type="compositionally biased region" description="Basic and acidic residues" evidence="7">
    <location>
        <begin position="305"/>
        <end position="315"/>
    </location>
</feature>
<feature type="transmembrane region" description="Helical" evidence="8">
    <location>
        <begin position="66"/>
        <end position="84"/>
    </location>
</feature>
<feature type="region of interest" description="Disordered" evidence="7">
    <location>
        <begin position="305"/>
        <end position="327"/>
    </location>
</feature>
<evidence type="ECO:0000313" key="9">
    <source>
        <dbReference type="EMBL" id="QFZ21626.1"/>
    </source>
</evidence>
<dbReference type="PANTHER" id="PTHR34856">
    <property type="entry name" value="PROTEIN NRFD"/>
    <property type="match status" value="1"/>
</dbReference>
<accession>A0A5Q0H5Y9</accession>
<reference evidence="10" key="1">
    <citation type="journal article" date="2021" name="Curr. Microbiol.">
        <title>Complete genome of nocamycin-producing strain Saccharothrix syringae NRRL B-16468 reveals the biosynthetic potential for secondary metabolites.</title>
        <authorList>
            <person name="Mo X."/>
            <person name="Yang S."/>
        </authorList>
    </citation>
    <scope>NUCLEOTIDE SEQUENCE [LARGE SCALE GENOMIC DNA]</scope>
    <source>
        <strain evidence="10">ATCC 51364 / DSM 43886 / JCM 6844 / KCTC 9398 / NBRC 14523 / NRRL B-16468 / INA 2240</strain>
    </source>
</reference>
<evidence type="ECO:0000256" key="8">
    <source>
        <dbReference type="SAM" id="Phobius"/>
    </source>
</evidence>
<keyword evidence="10" id="KW-1185">Reference proteome</keyword>
<protein>
    <submittedName>
        <fullName evidence="9">Polysulfide reductase</fullName>
    </submittedName>
</protein>
<evidence type="ECO:0000256" key="6">
    <source>
        <dbReference type="ARBA" id="ARBA00023136"/>
    </source>
</evidence>
<name>A0A5Q0H5Y9_SACSY</name>